<evidence type="ECO:0008006" key="3">
    <source>
        <dbReference type="Google" id="ProtNLM"/>
    </source>
</evidence>
<reference evidence="1 2" key="1">
    <citation type="submission" date="2016-10" db="EMBL/GenBank/DDBJ databases">
        <authorList>
            <person name="de Groot N.N."/>
        </authorList>
    </citation>
    <scope>NUCLEOTIDE SEQUENCE [LARGE SCALE GENOMIC DNA]</scope>
    <source>
        <strain evidence="1 2">DSM 527</strain>
    </source>
</reference>
<protein>
    <recommendedName>
        <fullName evidence="3">6-bladed beta-propeller protein</fullName>
    </recommendedName>
</protein>
<dbReference type="Proteomes" id="UP000199045">
    <property type="component" value="Unassembled WGS sequence"/>
</dbReference>
<dbReference type="STRING" id="104663.SAMN04488121_111154"/>
<sequence>MYDRFTLQPIDTVLFPGRVSIMKAAQGNIYGYVYSKKTIFRYNANLHNIDSFYSNNGIVTRLEIDKNTFYIFDDSENNVITYGQGKSAAHYLKTSFDTSKKIAQLKLRAFNTPTLDSTIYEFPRFEDGGLSADGFYISNHYHQYYISFYNSGIIQYDEENKRTKLIHTIDNTPPSNIAVPTGNIYTRSSKSVIVNSTATADEKYLYVLSYVLSQDAVKSNYRGPVVDVYNIQSGHYESSFRFPGYQNKPVLQMAKSADTLIAAYENNVLLFKLTNK</sequence>
<name>A0A1G8BT94_CHIFI</name>
<dbReference type="SUPFAM" id="SSF101898">
    <property type="entry name" value="NHL repeat"/>
    <property type="match status" value="1"/>
</dbReference>
<dbReference type="AlphaFoldDB" id="A0A1G8BT94"/>
<accession>A0A1G8BT94</accession>
<evidence type="ECO:0000313" key="2">
    <source>
        <dbReference type="Proteomes" id="UP000199045"/>
    </source>
</evidence>
<gene>
    <name evidence="1" type="ORF">SAMN04488121_111154</name>
</gene>
<evidence type="ECO:0000313" key="1">
    <source>
        <dbReference type="EMBL" id="SDH36516.1"/>
    </source>
</evidence>
<proteinExistence type="predicted"/>
<organism evidence="1 2">
    <name type="scientific">Chitinophaga filiformis</name>
    <name type="common">Myxococcus filiformis</name>
    <name type="synonym">Flexibacter filiformis</name>
    <dbReference type="NCBI Taxonomy" id="104663"/>
    <lineage>
        <taxon>Bacteria</taxon>
        <taxon>Pseudomonadati</taxon>
        <taxon>Bacteroidota</taxon>
        <taxon>Chitinophagia</taxon>
        <taxon>Chitinophagales</taxon>
        <taxon>Chitinophagaceae</taxon>
        <taxon>Chitinophaga</taxon>
    </lineage>
</organism>
<dbReference type="EMBL" id="FNBN01000011">
    <property type="protein sequence ID" value="SDH36516.1"/>
    <property type="molecule type" value="Genomic_DNA"/>
</dbReference>